<protein>
    <recommendedName>
        <fullName evidence="1">Methyltransferase type 11 domain-containing protein</fullName>
    </recommendedName>
</protein>
<organism evidence="2 3">
    <name type="scientific">Sphingomonas pokkalii</name>
    <dbReference type="NCBI Taxonomy" id="2175090"/>
    <lineage>
        <taxon>Bacteria</taxon>
        <taxon>Pseudomonadati</taxon>
        <taxon>Pseudomonadota</taxon>
        <taxon>Alphaproteobacteria</taxon>
        <taxon>Sphingomonadales</taxon>
        <taxon>Sphingomonadaceae</taxon>
        <taxon>Sphingomonas</taxon>
    </lineage>
</organism>
<dbReference type="Pfam" id="PF08241">
    <property type="entry name" value="Methyltransf_11"/>
    <property type="match status" value="1"/>
</dbReference>
<proteinExistence type="predicted"/>
<dbReference type="OrthoDB" id="163232at2"/>
<dbReference type="SUPFAM" id="SSF53335">
    <property type="entry name" value="S-adenosyl-L-methionine-dependent methyltransferases"/>
    <property type="match status" value="1"/>
</dbReference>
<reference evidence="2 3" key="1">
    <citation type="submission" date="2018-05" db="EMBL/GenBank/DDBJ databases">
        <title>Description of Sphingomonas pokkalii sp nov, isolated from the rhizosphere of saline tolerant pokkali rice and its draft genome analysis.</title>
        <authorList>
            <person name="Menon R."/>
            <person name="Kumari S."/>
            <person name="Rameshkumar N."/>
        </authorList>
    </citation>
    <scope>NUCLEOTIDE SEQUENCE [LARGE SCALE GENOMIC DNA]</scope>
    <source>
        <strain evidence="2 3">L3B27</strain>
    </source>
</reference>
<evidence type="ECO:0000259" key="1">
    <source>
        <dbReference type="Pfam" id="PF08241"/>
    </source>
</evidence>
<gene>
    <name evidence="2" type="ORF">DD559_02875</name>
</gene>
<dbReference type="Proteomes" id="UP000245890">
    <property type="component" value="Unassembled WGS sequence"/>
</dbReference>
<dbReference type="AlphaFoldDB" id="A0A2U0SAK8"/>
<feature type="domain" description="Methyltransferase type 11" evidence="1">
    <location>
        <begin position="134"/>
        <end position="179"/>
    </location>
</feature>
<dbReference type="CDD" id="cd02440">
    <property type="entry name" value="AdoMet_MTases"/>
    <property type="match status" value="1"/>
</dbReference>
<dbReference type="InterPro" id="IPR013216">
    <property type="entry name" value="Methyltransf_11"/>
</dbReference>
<evidence type="ECO:0000313" key="2">
    <source>
        <dbReference type="EMBL" id="PVX28412.1"/>
    </source>
</evidence>
<name>A0A2U0SAK8_9SPHN</name>
<dbReference type="InterPro" id="IPR029063">
    <property type="entry name" value="SAM-dependent_MTases_sf"/>
</dbReference>
<dbReference type="EMBL" id="QENQ01000001">
    <property type="protein sequence ID" value="PVX28412.1"/>
    <property type="molecule type" value="Genomic_DNA"/>
</dbReference>
<dbReference type="GO" id="GO:0008757">
    <property type="term" value="F:S-adenosylmethionine-dependent methyltransferase activity"/>
    <property type="evidence" value="ECO:0007669"/>
    <property type="project" value="InterPro"/>
</dbReference>
<dbReference type="Gene3D" id="3.40.50.150">
    <property type="entry name" value="Vaccinia Virus protein VP39"/>
    <property type="match status" value="1"/>
</dbReference>
<comment type="caution">
    <text evidence="2">The sequence shown here is derived from an EMBL/GenBank/DDBJ whole genome shotgun (WGS) entry which is preliminary data.</text>
</comment>
<keyword evidence="3" id="KW-1185">Reference proteome</keyword>
<accession>A0A2U0SAK8</accession>
<evidence type="ECO:0000313" key="3">
    <source>
        <dbReference type="Proteomes" id="UP000245890"/>
    </source>
</evidence>
<sequence length="271" mass="30534">MEVFSDFEGFDAWMAYHGQHVGEALQTCTGAVETMLSRGFKEPLTGYASHPDEIGATSSLREGMTFRGISSRQRSVMRDIEIICEENRLHSPRIFAAEAVTPFALRLAGLFPRFLGSEYTTDPEKLDWLYPIPREDLCDLSLKSDMFDVIVTNEVLEHVPSIDAALAEIYRVLRPGGWHVGTVPFYYLSEKSERRAILRNDDIVHLLEPEYHGDPMNNEGGALVFEIPGWDIIERAKAAGFSRAFMRHRISATYGVVCENIGGVFTFCCQK</sequence>
<dbReference type="RefSeq" id="WP_116467862.1">
    <property type="nucleotide sequence ID" value="NZ_QENQ01000001.1"/>
</dbReference>